<dbReference type="OrthoDB" id="10402999at2759"/>
<evidence type="ECO:0000313" key="2">
    <source>
        <dbReference type="Proteomes" id="UP000237105"/>
    </source>
</evidence>
<reference evidence="2" key="1">
    <citation type="submission" date="2016-06" db="EMBL/GenBank/DDBJ databases">
        <title>Parallel loss of symbiosis genes in relatives of nitrogen-fixing non-legume Parasponia.</title>
        <authorList>
            <person name="Van Velzen R."/>
            <person name="Holmer R."/>
            <person name="Bu F."/>
            <person name="Rutten L."/>
            <person name="Van Zeijl A."/>
            <person name="Liu W."/>
            <person name="Santuari L."/>
            <person name="Cao Q."/>
            <person name="Sharma T."/>
            <person name="Shen D."/>
            <person name="Roswanjaya Y."/>
            <person name="Wardhani T."/>
            <person name="Kalhor M.S."/>
            <person name="Jansen J."/>
            <person name="Van den Hoogen J."/>
            <person name="Gungor B."/>
            <person name="Hartog M."/>
            <person name="Hontelez J."/>
            <person name="Verver J."/>
            <person name="Yang W.-C."/>
            <person name="Schijlen E."/>
            <person name="Repin R."/>
            <person name="Schilthuizen M."/>
            <person name="Schranz E."/>
            <person name="Heidstra R."/>
            <person name="Miyata K."/>
            <person name="Fedorova E."/>
            <person name="Kohlen W."/>
            <person name="Bisseling T."/>
            <person name="Smit S."/>
            <person name="Geurts R."/>
        </authorList>
    </citation>
    <scope>NUCLEOTIDE SEQUENCE [LARGE SCALE GENOMIC DNA]</scope>
    <source>
        <strain evidence="2">cv. WU1-14</strain>
    </source>
</reference>
<name>A0A2P5BL86_PARAD</name>
<comment type="caution">
    <text evidence="1">The sequence shown here is derived from an EMBL/GenBank/DDBJ whole genome shotgun (WGS) entry which is preliminary data.</text>
</comment>
<organism evidence="1 2">
    <name type="scientific">Parasponia andersonii</name>
    <name type="common">Sponia andersonii</name>
    <dbReference type="NCBI Taxonomy" id="3476"/>
    <lineage>
        <taxon>Eukaryota</taxon>
        <taxon>Viridiplantae</taxon>
        <taxon>Streptophyta</taxon>
        <taxon>Embryophyta</taxon>
        <taxon>Tracheophyta</taxon>
        <taxon>Spermatophyta</taxon>
        <taxon>Magnoliopsida</taxon>
        <taxon>eudicotyledons</taxon>
        <taxon>Gunneridae</taxon>
        <taxon>Pentapetalae</taxon>
        <taxon>rosids</taxon>
        <taxon>fabids</taxon>
        <taxon>Rosales</taxon>
        <taxon>Cannabaceae</taxon>
        <taxon>Parasponia</taxon>
    </lineage>
</organism>
<dbReference type="EMBL" id="JXTB01000259">
    <property type="protein sequence ID" value="PON49546.1"/>
    <property type="molecule type" value="Genomic_DNA"/>
</dbReference>
<dbReference type="Proteomes" id="UP000237105">
    <property type="component" value="Unassembled WGS sequence"/>
</dbReference>
<protein>
    <submittedName>
        <fullName evidence="1">Uncharacterized protein</fullName>
    </submittedName>
</protein>
<dbReference type="AlphaFoldDB" id="A0A2P5BL86"/>
<keyword evidence="2" id="KW-1185">Reference proteome</keyword>
<gene>
    <name evidence="1" type="ORF">PanWU01x14_229580</name>
</gene>
<sequence>MPWEEELSEEDFSSVEAHFPVWLATLSSSVEDDGRGPVCLEVRVAVPRRLVTTDSTLFLLLKPSLMKR</sequence>
<accession>A0A2P5BL86</accession>
<proteinExistence type="predicted"/>
<evidence type="ECO:0000313" key="1">
    <source>
        <dbReference type="EMBL" id="PON49546.1"/>
    </source>
</evidence>